<dbReference type="EMBL" id="MN739731">
    <property type="protein sequence ID" value="QHT23382.1"/>
    <property type="molecule type" value="Genomic_DNA"/>
</dbReference>
<organism evidence="2">
    <name type="scientific">viral metagenome</name>
    <dbReference type="NCBI Taxonomy" id="1070528"/>
    <lineage>
        <taxon>unclassified sequences</taxon>
        <taxon>metagenomes</taxon>
        <taxon>organismal metagenomes</taxon>
    </lineage>
</organism>
<dbReference type="InterPro" id="IPR017926">
    <property type="entry name" value="GATASE"/>
</dbReference>
<dbReference type="SUPFAM" id="SSF52317">
    <property type="entry name" value="Class I glutamine amidotransferase-like"/>
    <property type="match status" value="1"/>
</dbReference>
<proteinExistence type="predicted"/>
<dbReference type="AlphaFoldDB" id="A0A6C0E3T1"/>
<dbReference type="Pfam" id="PF00117">
    <property type="entry name" value="GATase"/>
    <property type="match status" value="1"/>
</dbReference>
<dbReference type="InterPro" id="IPR029062">
    <property type="entry name" value="Class_I_gatase-like"/>
</dbReference>
<reference evidence="2" key="1">
    <citation type="journal article" date="2020" name="Nature">
        <title>Giant virus diversity and host interactions through global metagenomics.</title>
        <authorList>
            <person name="Schulz F."/>
            <person name="Roux S."/>
            <person name="Paez-Espino D."/>
            <person name="Jungbluth S."/>
            <person name="Walsh D.A."/>
            <person name="Denef V.J."/>
            <person name="McMahon K.D."/>
            <person name="Konstantinidis K.T."/>
            <person name="Eloe-Fadrosh E.A."/>
            <person name="Kyrpides N.C."/>
            <person name="Woyke T."/>
        </authorList>
    </citation>
    <scope>NUCLEOTIDE SEQUENCE</scope>
    <source>
        <strain evidence="2">GVMAG-M-3300023179-116</strain>
    </source>
</reference>
<protein>
    <recommendedName>
        <fullName evidence="1">Glutamine amidotransferase domain-containing protein</fullName>
    </recommendedName>
</protein>
<dbReference type="Gene3D" id="3.40.50.880">
    <property type="match status" value="1"/>
</dbReference>
<accession>A0A6C0E3T1</accession>
<evidence type="ECO:0000313" key="2">
    <source>
        <dbReference type="EMBL" id="QHT23382.1"/>
    </source>
</evidence>
<evidence type="ECO:0000259" key="1">
    <source>
        <dbReference type="Pfam" id="PF00117"/>
    </source>
</evidence>
<feature type="domain" description="Glutamine amidotransferase" evidence="1">
    <location>
        <begin position="15"/>
        <end position="192"/>
    </location>
</feature>
<name>A0A6C0E3T1_9ZZZZ</name>
<dbReference type="PROSITE" id="PS51273">
    <property type="entry name" value="GATASE_TYPE_1"/>
    <property type="match status" value="1"/>
</dbReference>
<sequence>MLLILDNSAKKDDPLSFTTKIIKTLKKYKIPYKAVNKIQNINDIENKIKGIIITGSSLKLTKKEHFEKFSFIIYYLNKLHVPVYGICFGCQFLNVIYGGTLKDNIKYICKDMDFTNYDPTCPLLKNITTTNFRYCFSDIVIPNKNTGVRVFASIVVNNKNLDCGFEFEKNRVYGSLFHPEYYDNTQIVFKNFYEICKKW</sequence>